<evidence type="ECO:0000313" key="2">
    <source>
        <dbReference type="Proteomes" id="UP000625976"/>
    </source>
</evidence>
<protein>
    <recommendedName>
        <fullName evidence="3">Serine protease</fullName>
    </recommendedName>
</protein>
<comment type="caution">
    <text evidence="1">The sequence shown here is derived from an EMBL/GenBank/DDBJ whole genome shotgun (WGS) entry which is preliminary data.</text>
</comment>
<accession>A0A917GTB7</accession>
<dbReference type="InterPro" id="IPR009003">
    <property type="entry name" value="Peptidase_S1_PA"/>
</dbReference>
<name>A0A917GTB7_9FLAO</name>
<dbReference type="RefSeq" id="WP_188466200.1">
    <property type="nucleotide sequence ID" value="NZ_BMFQ01000003.1"/>
</dbReference>
<dbReference type="SUPFAM" id="SSF50494">
    <property type="entry name" value="Trypsin-like serine proteases"/>
    <property type="match status" value="1"/>
</dbReference>
<organism evidence="1 2">
    <name type="scientific">Bizionia arctica</name>
    <dbReference type="NCBI Taxonomy" id="1495645"/>
    <lineage>
        <taxon>Bacteria</taxon>
        <taxon>Pseudomonadati</taxon>
        <taxon>Bacteroidota</taxon>
        <taxon>Flavobacteriia</taxon>
        <taxon>Flavobacteriales</taxon>
        <taxon>Flavobacteriaceae</taxon>
        <taxon>Bizionia</taxon>
    </lineage>
</organism>
<keyword evidence="2" id="KW-1185">Reference proteome</keyword>
<gene>
    <name evidence="1" type="ORF">GCM10010976_29510</name>
</gene>
<sequence>MALTNKNVSYTAFLSLDAGNSTGSGFHLTFEKKEYLITAKHVLFDEKDKLRCESLLITFQNHTSEQEDAKTIVIDELDKIKIFKSLKSDIIAISLNDSELFRIEENGKDIVSVNDDDIGELKTIEIANNILLVGFPTSLIMQNAVFFDINRPLLRKGIVAGINSKENTFIIDCPVFYGNSGGPIIEYRENNEMKLIGIVSKYIPFVTEWKNNRESAFVRQEFSNSGYAICVPICEITQLLSK</sequence>
<reference evidence="1" key="2">
    <citation type="submission" date="2020-09" db="EMBL/GenBank/DDBJ databases">
        <authorList>
            <person name="Sun Q."/>
            <person name="Zhou Y."/>
        </authorList>
    </citation>
    <scope>NUCLEOTIDE SEQUENCE</scope>
    <source>
        <strain evidence="1">CGMCC 1.12751</strain>
    </source>
</reference>
<dbReference type="Pfam" id="PF13365">
    <property type="entry name" value="Trypsin_2"/>
    <property type="match status" value="1"/>
</dbReference>
<evidence type="ECO:0000313" key="1">
    <source>
        <dbReference type="EMBL" id="GGG56765.1"/>
    </source>
</evidence>
<dbReference type="Proteomes" id="UP000625976">
    <property type="component" value="Unassembled WGS sequence"/>
</dbReference>
<dbReference type="AlphaFoldDB" id="A0A917GTB7"/>
<dbReference type="EMBL" id="BMFQ01000003">
    <property type="protein sequence ID" value="GGG56765.1"/>
    <property type="molecule type" value="Genomic_DNA"/>
</dbReference>
<evidence type="ECO:0008006" key="3">
    <source>
        <dbReference type="Google" id="ProtNLM"/>
    </source>
</evidence>
<reference evidence="1" key="1">
    <citation type="journal article" date="2014" name="Int. J. Syst. Evol. Microbiol.">
        <title>Complete genome sequence of Corynebacterium casei LMG S-19264T (=DSM 44701T), isolated from a smear-ripened cheese.</title>
        <authorList>
            <consortium name="US DOE Joint Genome Institute (JGI-PGF)"/>
            <person name="Walter F."/>
            <person name="Albersmeier A."/>
            <person name="Kalinowski J."/>
            <person name="Ruckert C."/>
        </authorList>
    </citation>
    <scope>NUCLEOTIDE SEQUENCE</scope>
    <source>
        <strain evidence="1">CGMCC 1.12751</strain>
    </source>
</reference>
<proteinExistence type="predicted"/>
<dbReference type="Gene3D" id="2.40.10.120">
    <property type="match status" value="1"/>
</dbReference>